<dbReference type="Proteomes" id="UP000594262">
    <property type="component" value="Unplaced"/>
</dbReference>
<evidence type="ECO:0000313" key="1">
    <source>
        <dbReference type="EnsemblMetazoa" id="CLYHEMP026406.1"/>
    </source>
</evidence>
<dbReference type="InterPro" id="IPR043159">
    <property type="entry name" value="Lectin_gal-bd_sf"/>
</dbReference>
<dbReference type="EnsemblMetazoa" id="CLYHEMT026406.1">
    <property type="protein sequence ID" value="CLYHEMP026406.1"/>
    <property type="gene ID" value="CLYHEMG026406"/>
</dbReference>
<organism evidence="1 2">
    <name type="scientific">Clytia hemisphaerica</name>
    <dbReference type="NCBI Taxonomy" id="252671"/>
    <lineage>
        <taxon>Eukaryota</taxon>
        <taxon>Metazoa</taxon>
        <taxon>Cnidaria</taxon>
        <taxon>Hydrozoa</taxon>
        <taxon>Hydroidolina</taxon>
        <taxon>Leptothecata</taxon>
        <taxon>Obeliida</taxon>
        <taxon>Clytiidae</taxon>
        <taxon>Clytia</taxon>
    </lineage>
</organism>
<protein>
    <recommendedName>
        <fullName evidence="3">SUEL-type lectin domain-containing protein</fullName>
    </recommendedName>
</protein>
<accession>A0A7M5XQC1</accession>
<sequence>DSWITWKRTQCRGSEEDSDVFCRRGNYLHVTKATYGRLKSWSCSKYLKLKQEIDVTKAVQQVCHGTKKCYLYKNAKKIFKYAKSAYVGNEKHLFFNVEFKCK</sequence>
<dbReference type="AlphaFoldDB" id="A0A7M5XQC1"/>
<evidence type="ECO:0008006" key="3">
    <source>
        <dbReference type="Google" id="ProtNLM"/>
    </source>
</evidence>
<reference evidence="1" key="1">
    <citation type="submission" date="2021-01" db="UniProtKB">
        <authorList>
            <consortium name="EnsemblMetazoa"/>
        </authorList>
    </citation>
    <scope>IDENTIFICATION</scope>
</reference>
<keyword evidence="2" id="KW-1185">Reference proteome</keyword>
<evidence type="ECO:0000313" key="2">
    <source>
        <dbReference type="Proteomes" id="UP000594262"/>
    </source>
</evidence>
<name>A0A7M5XQC1_9CNID</name>
<dbReference type="Gene3D" id="2.60.120.740">
    <property type="match status" value="1"/>
</dbReference>
<dbReference type="CDD" id="cd22823">
    <property type="entry name" value="Gal_Rha_Lectin"/>
    <property type="match status" value="1"/>
</dbReference>
<proteinExistence type="predicted"/>